<dbReference type="EMBL" id="BMVG01000081">
    <property type="protein sequence ID" value="GGW23620.1"/>
    <property type="molecule type" value="Genomic_DNA"/>
</dbReference>
<sequence>MTTATLTAPPETTRKLAGAEAATLLQKFPPRRNPETWHMTEADTNYILDSLGRTPLRAEGKSAQFTRMVGARAILAWLSLFLIVGHYAERRVSRVV</sequence>
<reference evidence="2" key="2">
    <citation type="submission" date="2020-09" db="EMBL/GenBank/DDBJ databases">
        <authorList>
            <person name="Sun Q."/>
            <person name="Ohkuma M."/>
        </authorList>
    </citation>
    <scope>NUCLEOTIDE SEQUENCE</scope>
    <source>
        <strain evidence="2">JCM 4714</strain>
    </source>
</reference>
<dbReference type="Proteomes" id="UP000655443">
    <property type="component" value="Unassembled WGS sequence"/>
</dbReference>
<keyword evidence="1" id="KW-0472">Membrane</keyword>
<dbReference type="AlphaFoldDB" id="A0A918INX5"/>
<gene>
    <name evidence="2" type="ORF">GCM10010339_93490</name>
</gene>
<proteinExistence type="predicted"/>
<feature type="transmembrane region" description="Helical" evidence="1">
    <location>
        <begin position="69"/>
        <end position="88"/>
    </location>
</feature>
<protein>
    <submittedName>
        <fullName evidence="2">Uncharacterized protein</fullName>
    </submittedName>
</protein>
<evidence type="ECO:0000313" key="2">
    <source>
        <dbReference type="EMBL" id="GGW23620.1"/>
    </source>
</evidence>
<comment type="caution">
    <text evidence="2">The sequence shown here is derived from an EMBL/GenBank/DDBJ whole genome shotgun (WGS) entry which is preliminary data.</text>
</comment>
<reference evidence="2" key="1">
    <citation type="journal article" date="2014" name="Int. J. Syst. Evol. Microbiol.">
        <title>Complete genome sequence of Corynebacterium casei LMG S-19264T (=DSM 44701T), isolated from a smear-ripened cheese.</title>
        <authorList>
            <consortium name="US DOE Joint Genome Institute (JGI-PGF)"/>
            <person name="Walter F."/>
            <person name="Albersmeier A."/>
            <person name="Kalinowski J."/>
            <person name="Ruckert C."/>
        </authorList>
    </citation>
    <scope>NUCLEOTIDE SEQUENCE</scope>
    <source>
        <strain evidence="2">JCM 4714</strain>
    </source>
</reference>
<keyword evidence="1" id="KW-0812">Transmembrane</keyword>
<dbReference type="RefSeq" id="WP_189959909.1">
    <property type="nucleotide sequence ID" value="NZ_BMVG01000081.1"/>
</dbReference>
<evidence type="ECO:0000256" key="1">
    <source>
        <dbReference type="SAM" id="Phobius"/>
    </source>
</evidence>
<organism evidence="2 3">
    <name type="scientific">Streptomyces alanosinicus</name>
    <dbReference type="NCBI Taxonomy" id="68171"/>
    <lineage>
        <taxon>Bacteria</taxon>
        <taxon>Bacillati</taxon>
        <taxon>Actinomycetota</taxon>
        <taxon>Actinomycetes</taxon>
        <taxon>Kitasatosporales</taxon>
        <taxon>Streptomycetaceae</taxon>
        <taxon>Streptomyces</taxon>
    </lineage>
</organism>
<evidence type="ECO:0000313" key="3">
    <source>
        <dbReference type="Proteomes" id="UP000655443"/>
    </source>
</evidence>
<keyword evidence="1" id="KW-1133">Transmembrane helix</keyword>
<name>A0A918INX5_9ACTN</name>
<keyword evidence="3" id="KW-1185">Reference proteome</keyword>
<accession>A0A918INX5</accession>